<reference evidence="2" key="1">
    <citation type="submission" date="2018-05" db="EMBL/GenBank/DDBJ databases">
        <title>Pseudarcicella sp. HME7025 Genome sequencing and assembly.</title>
        <authorList>
            <person name="Kim H."/>
            <person name="Kang H."/>
            <person name="Joh K."/>
        </authorList>
    </citation>
    <scope>NUCLEOTIDE SEQUENCE [LARGE SCALE GENOMIC DNA]</scope>
    <source>
        <strain evidence="2">HME7025</strain>
    </source>
</reference>
<dbReference type="EMBL" id="CP029346">
    <property type="protein sequence ID" value="AWL08581.1"/>
    <property type="molecule type" value="Genomic_DNA"/>
</dbReference>
<protein>
    <submittedName>
        <fullName evidence="1">Uncharacterized protein</fullName>
    </submittedName>
</protein>
<accession>A0A2S2DT56</accession>
<sequence length="113" mass="13048">MELILLNSSYYLKISKQNSLLNDKEAPFKQIILFLKISKNQLYDLSDNINLLNEIELIEENGCFIFKLDSISSYDIKLLDEENINATFLVDGKKGVPILKGSLIDYHLYEKSK</sequence>
<dbReference type="AlphaFoldDB" id="A0A2S2DT56"/>
<dbReference type="Proteomes" id="UP000245468">
    <property type="component" value="Chromosome"/>
</dbReference>
<name>A0A2S2DT56_9BACT</name>
<evidence type="ECO:0000313" key="2">
    <source>
        <dbReference type="Proteomes" id="UP000245468"/>
    </source>
</evidence>
<organism evidence="1 2">
    <name type="scientific">Aquirufa nivalisilvae</name>
    <dbReference type="NCBI Taxonomy" id="2516557"/>
    <lineage>
        <taxon>Bacteria</taxon>
        <taxon>Pseudomonadati</taxon>
        <taxon>Bacteroidota</taxon>
        <taxon>Cytophagia</taxon>
        <taxon>Cytophagales</taxon>
        <taxon>Flectobacillaceae</taxon>
        <taxon>Aquirufa</taxon>
    </lineage>
</organism>
<gene>
    <name evidence="1" type="ORF">HME7025_00710</name>
</gene>
<proteinExistence type="predicted"/>
<keyword evidence="2" id="KW-1185">Reference proteome</keyword>
<evidence type="ECO:0000313" key="1">
    <source>
        <dbReference type="EMBL" id="AWL08581.1"/>
    </source>
</evidence>
<dbReference type="KEGG" id="psez:HME7025_00710"/>